<organism evidence="7 8">
    <name type="scientific">Porphyra umbilicalis</name>
    <name type="common">Purple laver</name>
    <name type="synonym">Red alga</name>
    <dbReference type="NCBI Taxonomy" id="2786"/>
    <lineage>
        <taxon>Eukaryota</taxon>
        <taxon>Rhodophyta</taxon>
        <taxon>Bangiophyceae</taxon>
        <taxon>Bangiales</taxon>
        <taxon>Bangiaceae</taxon>
        <taxon>Porphyra</taxon>
    </lineage>
</organism>
<dbReference type="Proteomes" id="UP000218209">
    <property type="component" value="Unassembled WGS sequence"/>
</dbReference>
<name>A0A1X6NMM5_PORUM</name>
<evidence type="ECO:0000313" key="7">
    <source>
        <dbReference type="EMBL" id="OSX69881.1"/>
    </source>
</evidence>
<keyword evidence="3 4" id="KW-0460">Magnesium</keyword>
<feature type="region of interest" description="Disordered" evidence="6">
    <location>
        <begin position="155"/>
        <end position="177"/>
    </location>
</feature>
<dbReference type="GO" id="GO:0003906">
    <property type="term" value="F:DNA-(apurinic or apyrimidinic site) endonuclease activity"/>
    <property type="evidence" value="ECO:0007669"/>
    <property type="project" value="TreeGrafter"/>
</dbReference>
<dbReference type="InterPro" id="IPR036691">
    <property type="entry name" value="Endo/exonu/phosph_ase_sf"/>
</dbReference>
<evidence type="ECO:0000256" key="2">
    <source>
        <dbReference type="ARBA" id="ARBA00022801"/>
    </source>
</evidence>
<comment type="cofactor">
    <cofactor evidence="4">
        <name>Mg(2+)</name>
        <dbReference type="ChEBI" id="CHEBI:18420"/>
    </cofactor>
    <cofactor evidence="4">
        <name>Mn(2+)</name>
        <dbReference type="ChEBI" id="CHEBI:29035"/>
    </cofactor>
    <text evidence="4">Probably binds two magnesium or manganese ions per subunit.</text>
</comment>
<keyword evidence="1 4" id="KW-0479">Metal-binding</keyword>
<reference evidence="7 8" key="1">
    <citation type="submission" date="2017-03" db="EMBL/GenBank/DDBJ databases">
        <title>WGS assembly of Porphyra umbilicalis.</title>
        <authorList>
            <person name="Brawley S.H."/>
            <person name="Blouin N.A."/>
            <person name="Ficko-Blean E."/>
            <person name="Wheeler G.L."/>
            <person name="Lohr M."/>
            <person name="Goodson H.V."/>
            <person name="Jenkins J.W."/>
            <person name="Blaby-Haas C.E."/>
            <person name="Helliwell K.E."/>
            <person name="Chan C."/>
            <person name="Marriage T."/>
            <person name="Bhattacharya D."/>
            <person name="Klein A.S."/>
            <person name="Badis Y."/>
            <person name="Brodie J."/>
            <person name="Cao Y."/>
            <person name="Collen J."/>
            <person name="Dittami S.M."/>
            <person name="Gachon C.M."/>
            <person name="Green B.R."/>
            <person name="Karpowicz S."/>
            <person name="Kim J.W."/>
            <person name="Kudahl U."/>
            <person name="Lin S."/>
            <person name="Michel G."/>
            <person name="Mittag M."/>
            <person name="Olson B.J."/>
            <person name="Pangilinan J."/>
            <person name="Peng Y."/>
            <person name="Qiu H."/>
            <person name="Shu S."/>
            <person name="Singer J.T."/>
            <person name="Smith A.G."/>
            <person name="Sprecher B.N."/>
            <person name="Wagner V."/>
            <person name="Wang W."/>
            <person name="Wang Z.-Y."/>
            <person name="Yan J."/>
            <person name="Yarish C."/>
            <person name="Zoeuner-Riek S."/>
            <person name="Zhuang Y."/>
            <person name="Zou Y."/>
            <person name="Lindquist E.A."/>
            <person name="Grimwood J."/>
            <person name="Barry K."/>
            <person name="Rokhsar D.S."/>
            <person name="Schmutz J."/>
            <person name="Stiller J.W."/>
            <person name="Grossman A.R."/>
            <person name="Prochnik S.E."/>
        </authorList>
    </citation>
    <scope>NUCLEOTIDE SEQUENCE [LARGE SCALE GENOMIC DNA]</scope>
    <source>
        <strain evidence="7">4086291</strain>
    </source>
</reference>
<dbReference type="GO" id="GO:0008081">
    <property type="term" value="F:phosphoric diester hydrolase activity"/>
    <property type="evidence" value="ECO:0007669"/>
    <property type="project" value="TreeGrafter"/>
</dbReference>
<feature type="binding site" evidence="4">
    <location>
        <position position="116"/>
    </location>
    <ligand>
        <name>Mg(2+)</name>
        <dbReference type="ChEBI" id="CHEBI:18420"/>
        <label>1</label>
    </ligand>
</feature>
<evidence type="ECO:0000256" key="3">
    <source>
        <dbReference type="ARBA" id="ARBA00022842"/>
    </source>
</evidence>
<dbReference type="Gene3D" id="3.60.10.10">
    <property type="entry name" value="Endonuclease/exonuclease/phosphatase"/>
    <property type="match status" value="1"/>
</dbReference>
<dbReference type="SUPFAM" id="SSF56219">
    <property type="entry name" value="DNase I-like"/>
    <property type="match status" value="1"/>
</dbReference>
<keyword evidence="4" id="KW-0464">Manganese</keyword>
<dbReference type="GO" id="GO:0006284">
    <property type="term" value="P:base-excision repair"/>
    <property type="evidence" value="ECO:0007669"/>
    <property type="project" value="TreeGrafter"/>
</dbReference>
<dbReference type="PANTHER" id="PTHR22748:SF6">
    <property type="entry name" value="DNA-(APURINIC OR APYRIMIDINIC SITE) ENDONUCLEASE"/>
    <property type="match status" value="1"/>
</dbReference>
<evidence type="ECO:0000256" key="4">
    <source>
        <dbReference type="PIRSR" id="PIRSR604808-2"/>
    </source>
</evidence>
<feature type="binding site" evidence="4">
    <location>
        <position position="114"/>
    </location>
    <ligand>
        <name>Mg(2+)</name>
        <dbReference type="ChEBI" id="CHEBI:18420"/>
        <label>1</label>
    </ligand>
</feature>
<evidence type="ECO:0008006" key="9">
    <source>
        <dbReference type="Google" id="ProtNLM"/>
    </source>
</evidence>
<evidence type="ECO:0000256" key="5">
    <source>
        <dbReference type="PIRSR" id="PIRSR604808-3"/>
    </source>
</evidence>
<proteinExistence type="predicted"/>
<gene>
    <name evidence="7" type="ORF">BU14_1042s0001</name>
</gene>
<sequence length="241" mass="24646">MPPLAGYTPHWASSGPPAARGYAGVAMYVRDGLRVDGDVRVSAGIGWPPGDAEGRSLTAHLPGGRPAVVTAYVPNAGVGLKRLAFRRAWDAAFCDHVAAVRTAAGGAGVVVVGDLNVAPDVRLDVWGGPAKGRVAGLTEEERAGFAALLTLGGGGGRGGGGRRRQRGAATHRRVPRAAADRDGVYALELPRRVPPGGGGEGAQRGGWRLDYGLIDAGVWGRGGGTPTGCTRCRGRTTCRSL</sequence>
<evidence type="ECO:0000256" key="1">
    <source>
        <dbReference type="ARBA" id="ARBA00022723"/>
    </source>
</evidence>
<dbReference type="InterPro" id="IPR004808">
    <property type="entry name" value="AP_endonuc_1"/>
</dbReference>
<dbReference type="EMBL" id="KV919369">
    <property type="protein sequence ID" value="OSX69881.1"/>
    <property type="molecule type" value="Genomic_DNA"/>
</dbReference>
<keyword evidence="8" id="KW-1185">Reference proteome</keyword>
<dbReference type="GO" id="GO:0008311">
    <property type="term" value="F:double-stranded DNA 3'-5' DNA exonuclease activity"/>
    <property type="evidence" value="ECO:0007669"/>
    <property type="project" value="TreeGrafter"/>
</dbReference>
<feature type="compositionally biased region" description="Basic residues" evidence="6">
    <location>
        <begin position="160"/>
        <end position="175"/>
    </location>
</feature>
<feature type="site" description="Transition state stabilizer" evidence="5">
    <location>
        <position position="116"/>
    </location>
</feature>
<dbReference type="AlphaFoldDB" id="A0A1X6NMM5"/>
<keyword evidence="2" id="KW-0378">Hydrolase</keyword>
<evidence type="ECO:0000256" key="6">
    <source>
        <dbReference type="SAM" id="MobiDB-lite"/>
    </source>
</evidence>
<dbReference type="GO" id="GO:0005634">
    <property type="term" value="C:nucleus"/>
    <property type="evidence" value="ECO:0007669"/>
    <property type="project" value="TreeGrafter"/>
</dbReference>
<evidence type="ECO:0000313" key="8">
    <source>
        <dbReference type="Proteomes" id="UP000218209"/>
    </source>
</evidence>
<protein>
    <recommendedName>
        <fullName evidence="9">Endonuclease/exonuclease/phosphatase domain-containing protein</fullName>
    </recommendedName>
</protein>
<dbReference type="OrthoDB" id="498125at2759"/>
<dbReference type="PANTHER" id="PTHR22748">
    <property type="entry name" value="AP ENDONUCLEASE"/>
    <property type="match status" value="1"/>
</dbReference>
<dbReference type="GO" id="GO:0046872">
    <property type="term" value="F:metal ion binding"/>
    <property type="evidence" value="ECO:0007669"/>
    <property type="project" value="UniProtKB-KW"/>
</dbReference>
<accession>A0A1X6NMM5</accession>